<dbReference type="EMBL" id="RJKL01000001">
    <property type="protein sequence ID" value="ROP29337.1"/>
    <property type="molecule type" value="Genomic_DNA"/>
</dbReference>
<evidence type="ECO:0000313" key="3">
    <source>
        <dbReference type="Proteomes" id="UP000271683"/>
    </source>
</evidence>
<feature type="compositionally biased region" description="Basic and acidic residues" evidence="1">
    <location>
        <begin position="79"/>
        <end position="89"/>
    </location>
</feature>
<evidence type="ECO:0000313" key="2">
    <source>
        <dbReference type="EMBL" id="ROP29337.1"/>
    </source>
</evidence>
<gene>
    <name evidence="2" type="ORF">EDD30_2125</name>
</gene>
<dbReference type="AlphaFoldDB" id="A0A3N1GGE4"/>
<comment type="caution">
    <text evidence="2">The sequence shown here is derived from an EMBL/GenBank/DDBJ whole genome shotgun (WGS) entry which is preliminary data.</text>
</comment>
<feature type="region of interest" description="Disordered" evidence="1">
    <location>
        <begin position="69"/>
        <end position="89"/>
    </location>
</feature>
<reference evidence="2 3" key="1">
    <citation type="submission" date="2018-11" db="EMBL/GenBank/DDBJ databases">
        <title>Sequencing the genomes of 1000 actinobacteria strains.</title>
        <authorList>
            <person name="Klenk H.-P."/>
        </authorList>
    </citation>
    <scope>NUCLEOTIDE SEQUENCE [LARGE SCALE GENOMIC DNA]</scope>
    <source>
        <strain evidence="2 3">DSM 43634</strain>
    </source>
</reference>
<proteinExistence type="predicted"/>
<organism evidence="2 3">
    <name type="scientific">Couchioplanes caeruleus</name>
    <dbReference type="NCBI Taxonomy" id="56438"/>
    <lineage>
        <taxon>Bacteria</taxon>
        <taxon>Bacillati</taxon>
        <taxon>Actinomycetota</taxon>
        <taxon>Actinomycetes</taxon>
        <taxon>Micromonosporales</taxon>
        <taxon>Micromonosporaceae</taxon>
        <taxon>Couchioplanes</taxon>
    </lineage>
</organism>
<dbReference type="Proteomes" id="UP000271683">
    <property type="component" value="Unassembled WGS sequence"/>
</dbReference>
<accession>A0A3N1GGE4</accession>
<feature type="region of interest" description="Disordered" evidence="1">
    <location>
        <begin position="1"/>
        <end position="27"/>
    </location>
</feature>
<sequence>MLDPRDADGGSMVGSRSAFEPEQAPCGKTVGGDCYRDTDGEGLVVYDLFYSCGCRRSRHEYHDGTVTTQAIRHGRRHKLISDEHSEHPV</sequence>
<dbReference type="RefSeq" id="WP_211277998.1">
    <property type="nucleotide sequence ID" value="NZ_RJKL01000001.1"/>
</dbReference>
<evidence type="ECO:0000256" key="1">
    <source>
        <dbReference type="SAM" id="MobiDB-lite"/>
    </source>
</evidence>
<protein>
    <submittedName>
        <fullName evidence="2">Uncharacterized protein</fullName>
    </submittedName>
</protein>
<name>A0A3N1GGE4_9ACTN</name>